<evidence type="ECO:0000259" key="4">
    <source>
        <dbReference type="PROSITE" id="PS50893"/>
    </source>
</evidence>
<name>A0ABT0IY93_9MICO</name>
<proteinExistence type="predicted"/>
<sequence>MATDRRAPEAVAAPLVEVDGATRTHGSVQVLAPISLTLGPGEAAAVVGPNGSGKSTLLSLVAGKDEPTTGRVRVLGLPAGEARLRRREDVALLLGGLSAYPDLTVAEHLRLVASAWAGRHPGPDVETALAAAELDRVRDQLPGELSSGEGQMFALAATLYRPARLVLLDEPEQRLDARWRAVARRLVAGALDAGRALLVATHDPDLRADLAHRGREVVLAAPGPR</sequence>
<dbReference type="PANTHER" id="PTHR42788:SF19">
    <property type="entry name" value="ALIPHATIC SULFONATES IMPORT ATP-BINDING PROTEIN SSUB 2"/>
    <property type="match status" value="1"/>
</dbReference>
<keyword evidence="6" id="KW-1185">Reference proteome</keyword>
<dbReference type="RefSeq" id="WP_416342089.1">
    <property type="nucleotide sequence ID" value="NZ_JALQCY010000001.1"/>
</dbReference>
<dbReference type="InterPro" id="IPR027417">
    <property type="entry name" value="P-loop_NTPase"/>
</dbReference>
<dbReference type="SMART" id="SM00382">
    <property type="entry name" value="AAA"/>
    <property type="match status" value="1"/>
</dbReference>
<accession>A0ABT0IY93</accession>
<keyword evidence="2" id="KW-0547">Nucleotide-binding</keyword>
<dbReference type="GO" id="GO:0005524">
    <property type="term" value="F:ATP binding"/>
    <property type="evidence" value="ECO:0007669"/>
    <property type="project" value="UniProtKB-KW"/>
</dbReference>
<evidence type="ECO:0000313" key="6">
    <source>
        <dbReference type="Proteomes" id="UP001651050"/>
    </source>
</evidence>
<feature type="domain" description="ABC transporter" evidence="4">
    <location>
        <begin position="16"/>
        <end position="220"/>
    </location>
</feature>
<evidence type="ECO:0000256" key="1">
    <source>
        <dbReference type="ARBA" id="ARBA00022448"/>
    </source>
</evidence>
<dbReference type="Gene3D" id="3.40.50.300">
    <property type="entry name" value="P-loop containing nucleotide triphosphate hydrolases"/>
    <property type="match status" value="1"/>
</dbReference>
<gene>
    <name evidence="5" type="ORF">M1843_00430</name>
</gene>
<keyword evidence="3 5" id="KW-0067">ATP-binding</keyword>
<dbReference type="EMBL" id="JALQCY010000001">
    <property type="protein sequence ID" value="MCK9792210.1"/>
    <property type="molecule type" value="Genomic_DNA"/>
</dbReference>
<dbReference type="InterPro" id="IPR003439">
    <property type="entry name" value="ABC_transporter-like_ATP-bd"/>
</dbReference>
<evidence type="ECO:0000313" key="5">
    <source>
        <dbReference type="EMBL" id="MCK9792210.1"/>
    </source>
</evidence>
<dbReference type="InterPro" id="IPR003593">
    <property type="entry name" value="AAA+_ATPase"/>
</dbReference>
<keyword evidence="1" id="KW-0813">Transport</keyword>
<comment type="caution">
    <text evidence="5">The sequence shown here is derived from an EMBL/GenBank/DDBJ whole genome shotgun (WGS) entry which is preliminary data.</text>
</comment>
<dbReference type="SUPFAM" id="SSF52540">
    <property type="entry name" value="P-loop containing nucleoside triphosphate hydrolases"/>
    <property type="match status" value="1"/>
</dbReference>
<evidence type="ECO:0000256" key="3">
    <source>
        <dbReference type="ARBA" id="ARBA00022840"/>
    </source>
</evidence>
<dbReference type="Pfam" id="PF00005">
    <property type="entry name" value="ABC_tran"/>
    <property type="match status" value="1"/>
</dbReference>
<dbReference type="InterPro" id="IPR050166">
    <property type="entry name" value="ABC_transporter_ATP-bind"/>
</dbReference>
<dbReference type="Proteomes" id="UP001651050">
    <property type="component" value="Unassembled WGS sequence"/>
</dbReference>
<dbReference type="PROSITE" id="PS50893">
    <property type="entry name" value="ABC_TRANSPORTER_2"/>
    <property type="match status" value="1"/>
</dbReference>
<protein>
    <submittedName>
        <fullName evidence="5">ATP-binding cassette domain-containing protein</fullName>
    </submittedName>
</protein>
<organism evidence="5 6">
    <name type="scientific">Isoptericola peretonis</name>
    <dbReference type="NCBI Taxonomy" id="2918523"/>
    <lineage>
        <taxon>Bacteria</taxon>
        <taxon>Bacillati</taxon>
        <taxon>Actinomycetota</taxon>
        <taxon>Actinomycetes</taxon>
        <taxon>Micrococcales</taxon>
        <taxon>Promicromonosporaceae</taxon>
        <taxon>Isoptericola</taxon>
    </lineage>
</organism>
<reference evidence="5 6" key="1">
    <citation type="submission" date="2022-02" db="EMBL/GenBank/DDBJ databases">
        <title>The car tank lid bacteriome: a reservoir of bacteria with potential in bioremediation of fuel.</title>
        <authorList>
            <person name="Vidal-Verdu A."/>
            <person name="Gomez-Martinez D."/>
            <person name="Latorre-Perez A."/>
            <person name="Pereto J."/>
            <person name="Porcar M."/>
        </authorList>
    </citation>
    <scope>NUCLEOTIDE SEQUENCE [LARGE SCALE GENOMIC DNA]</scope>
    <source>
        <strain evidence="5 6">4D.3</strain>
    </source>
</reference>
<dbReference type="PANTHER" id="PTHR42788">
    <property type="entry name" value="TAURINE IMPORT ATP-BINDING PROTEIN-RELATED"/>
    <property type="match status" value="1"/>
</dbReference>
<evidence type="ECO:0000256" key="2">
    <source>
        <dbReference type="ARBA" id="ARBA00022741"/>
    </source>
</evidence>